<dbReference type="Proteomes" id="UP000194873">
    <property type="component" value="Unassembled WGS sequence"/>
</dbReference>
<dbReference type="AlphaFoldDB" id="A0A243WBD2"/>
<keyword evidence="1" id="KW-0812">Transmembrane</keyword>
<feature type="transmembrane region" description="Helical" evidence="1">
    <location>
        <begin position="12"/>
        <end position="32"/>
    </location>
</feature>
<accession>A0A243WBD2</accession>
<feature type="transmembrane region" description="Helical" evidence="1">
    <location>
        <begin position="38"/>
        <end position="59"/>
    </location>
</feature>
<name>A0A243WBD2_9BACT</name>
<feature type="transmembrane region" description="Helical" evidence="1">
    <location>
        <begin position="66"/>
        <end position="89"/>
    </location>
</feature>
<reference evidence="2 3" key="1">
    <citation type="submission" date="2017-01" db="EMBL/GenBank/DDBJ databases">
        <title>A new Hymenobacter.</title>
        <authorList>
            <person name="Liang Y."/>
            <person name="Feng F."/>
        </authorList>
    </citation>
    <scope>NUCLEOTIDE SEQUENCE [LARGE SCALE GENOMIC DNA]</scope>
    <source>
        <strain evidence="2">MIMBbqt21</strain>
    </source>
</reference>
<proteinExistence type="predicted"/>
<evidence type="ECO:0000313" key="3">
    <source>
        <dbReference type="Proteomes" id="UP000194873"/>
    </source>
</evidence>
<dbReference type="OrthoDB" id="886363at2"/>
<protein>
    <submittedName>
        <fullName evidence="2">Uncharacterized protein</fullName>
    </submittedName>
</protein>
<evidence type="ECO:0000256" key="1">
    <source>
        <dbReference type="SAM" id="Phobius"/>
    </source>
</evidence>
<comment type="caution">
    <text evidence="2">The sequence shown here is derived from an EMBL/GenBank/DDBJ whole genome shotgun (WGS) entry which is preliminary data.</text>
</comment>
<dbReference type="EMBL" id="MTSE01000008">
    <property type="protein sequence ID" value="OUJ72903.1"/>
    <property type="molecule type" value="Genomic_DNA"/>
</dbReference>
<dbReference type="RefSeq" id="WP_086595195.1">
    <property type="nucleotide sequence ID" value="NZ_MTSE01000008.1"/>
</dbReference>
<keyword evidence="1" id="KW-1133">Transmembrane helix</keyword>
<keyword evidence="3" id="KW-1185">Reference proteome</keyword>
<gene>
    <name evidence="2" type="ORF">BXP70_16510</name>
</gene>
<evidence type="ECO:0000313" key="2">
    <source>
        <dbReference type="EMBL" id="OUJ72903.1"/>
    </source>
</evidence>
<organism evidence="2 3">
    <name type="scientific">Hymenobacter crusticola</name>
    <dbReference type="NCBI Taxonomy" id="1770526"/>
    <lineage>
        <taxon>Bacteria</taxon>
        <taxon>Pseudomonadati</taxon>
        <taxon>Bacteroidota</taxon>
        <taxon>Cytophagia</taxon>
        <taxon>Cytophagales</taxon>
        <taxon>Hymenobacteraceae</taxon>
        <taxon>Hymenobacter</taxon>
    </lineage>
</organism>
<sequence length="92" mass="10049">MTEPVKPKSYFGRVLLANIGLVLVLHLGRTVVAPDSGIYGALFFLAFIDFLLFIIALLSGKGETGLAFFLSMLLVFLVGFSDCGTHFHLDVR</sequence>
<keyword evidence="1" id="KW-0472">Membrane</keyword>